<keyword evidence="11 14" id="KW-0503">Monooxygenase</keyword>
<dbReference type="GO" id="GO:0005506">
    <property type="term" value="F:iron ion binding"/>
    <property type="evidence" value="ECO:0007669"/>
    <property type="project" value="InterPro"/>
</dbReference>
<reference evidence="16" key="2">
    <citation type="journal article" date="2023" name="BMC Genomics">
        <title>Pest status, molecular evolution, and epigenetic factors derived from the genome assembly of Frankliniella fusca, a thysanopteran phytovirus vector.</title>
        <authorList>
            <person name="Catto M.A."/>
            <person name="Labadie P.E."/>
            <person name="Jacobson A.L."/>
            <person name="Kennedy G.G."/>
            <person name="Srinivasan R."/>
            <person name="Hunt B.G."/>
        </authorList>
    </citation>
    <scope>NUCLEOTIDE SEQUENCE</scope>
    <source>
        <strain evidence="16">PL_HMW_Pooled</strain>
    </source>
</reference>
<evidence type="ECO:0000256" key="8">
    <source>
        <dbReference type="ARBA" id="ARBA00022848"/>
    </source>
</evidence>
<dbReference type="InterPro" id="IPR002401">
    <property type="entry name" value="Cyt_P450_E_grp-I"/>
</dbReference>
<evidence type="ECO:0000256" key="10">
    <source>
        <dbReference type="ARBA" id="ARBA00023004"/>
    </source>
</evidence>
<protein>
    <submittedName>
        <fullName evidence="16">Cytochrome P450 4C1</fullName>
    </submittedName>
</protein>
<dbReference type="PANTHER" id="PTHR24291:SF189">
    <property type="entry name" value="CYTOCHROME P450 4C3-RELATED"/>
    <property type="match status" value="1"/>
</dbReference>
<gene>
    <name evidence="16" type="ORF">KUF71_002967</name>
</gene>
<dbReference type="InterPro" id="IPR050196">
    <property type="entry name" value="Cytochrome_P450_Monoox"/>
</dbReference>
<comment type="subcellular location">
    <subcellularLocation>
        <location evidence="3">Endoplasmic reticulum membrane</location>
        <topology evidence="3">Peripheral membrane protein</topology>
    </subcellularLocation>
    <subcellularLocation>
        <location evidence="2">Microsome membrane</location>
        <topology evidence="2">Peripheral membrane protein</topology>
    </subcellularLocation>
</comment>
<evidence type="ECO:0000313" key="16">
    <source>
        <dbReference type="EMBL" id="KAK3907468.1"/>
    </source>
</evidence>
<dbReference type="PANTHER" id="PTHR24291">
    <property type="entry name" value="CYTOCHROME P450 FAMILY 4"/>
    <property type="match status" value="1"/>
</dbReference>
<keyword evidence="10 13" id="KW-0408">Iron</keyword>
<evidence type="ECO:0000256" key="5">
    <source>
        <dbReference type="ARBA" id="ARBA00022617"/>
    </source>
</evidence>
<dbReference type="Proteomes" id="UP001219518">
    <property type="component" value="Unassembled WGS sequence"/>
</dbReference>
<dbReference type="InterPro" id="IPR017972">
    <property type="entry name" value="Cyt_P450_CS"/>
</dbReference>
<dbReference type="GO" id="GO:0005789">
    <property type="term" value="C:endoplasmic reticulum membrane"/>
    <property type="evidence" value="ECO:0007669"/>
    <property type="project" value="UniProtKB-SubCell"/>
</dbReference>
<evidence type="ECO:0000256" key="9">
    <source>
        <dbReference type="ARBA" id="ARBA00023002"/>
    </source>
</evidence>
<keyword evidence="6 13" id="KW-0479">Metal-binding</keyword>
<comment type="caution">
    <text evidence="16">The sequence shown here is derived from an EMBL/GenBank/DDBJ whole genome shotgun (WGS) entry which is preliminary data.</text>
</comment>
<feature type="region of interest" description="Disordered" evidence="15">
    <location>
        <begin position="270"/>
        <end position="303"/>
    </location>
</feature>
<dbReference type="GO" id="GO:0016705">
    <property type="term" value="F:oxidoreductase activity, acting on paired donors, with incorporation or reduction of molecular oxygen"/>
    <property type="evidence" value="ECO:0007669"/>
    <property type="project" value="InterPro"/>
</dbReference>
<evidence type="ECO:0000313" key="17">
    <source>
        <dbReference type="Proteomes" id="UP001219518"/>
    </source>
</evidence>
<comment type="similarity">
    <text evidence="4 14">Belongs to the cytochrome P450 family.</text>
</comment>
<keyword evidence="5 13" id="KW-0349">Heme</keyword>
<keyword evidence="8" id="KW-0492">Microsome</keyword>
<keyword evidence="12" id="KW-0472">Membrane</keyword>
<keyword evidence="7" id="KW-0256">Endoplasmic reticulum</keyword>
<evidence type="ECO:0000256" key="4">
    <source>
        <dbReference type="ARBA" id="ARBA00010617"/>
    </source>
</evidence>
<dbReference type="GO" id="GO:0004497">
    <property type="term" value="F:monooxygenase activity"/>
    <property type="evidence" value="ECO:0007669"/>
    <property type="project" value="UniProtKB-KW"/>
</dbReference>
<dbReference type="SUPFAM" id="SSF48264">
    <property type="entry name" value="Cytochrome P450"/>
    <property type="match status" value="1"/>
</dbReference>
<dbReference type="PROSITE" id="PS00086">
    <property type="entry name" value="CYTOCHROME_P450"/>
    <property type="match status" value="1"/>
</dbReference>
<dbReference type="CDD" id="cd20628">
    <property type="entry name" value="CYP4"/>
    <property type="match status" value="1"/>
</dbReference>
<feature type="binding site" description="axial binding residue" evidence="13">
    <location>
        <position position="511"/>
    </location>
    <ligand>
        <name>heme</name>
        <dbReference type="ChEBI" id="CHEBI:30413"/>
    </ligand>
    <ligandPart>
        <name>Fe</name>
        <dbReference type="ChEBI" id="CHEBI:18248"/>
    </ligandPart>
</feature>
<comment type="cofactor">
    <cofactor evidence="1 13">
        <name>heme</name>
        <dbReference type="ChEBI" id="CHEBI:30413"/>
    </cofactor>
</comment>
<keyword evidence="17" id="KW-1185">Reference proteome</keyword>
<evidence type="ECO:0000256" key="12">
    <source>
        <dbReference type="ARBA" id="ARBA00023136"/>
    </source>
</evidence>
<evidence type="ECO:0000256" key="3">
    <source>
        <dbReference type="ARBA" id="ARBA00004406"/>
    </source>
</evidence>
<dbReference type="InterPro" id="IPR036396">
    <property type="entry name" value="Cyt_P450_sf"/>
</dbReference>
<reference evidence="16" key="1">
    <citation type="submission" date="2021-07" db="EMBL/GenBank/DDBJ databases">
        <authorList>
            <person name="Catto M.A."/>
            <person name="Jacobson A."/>
            <person name="Kennedy G."/>
            <person name="Labadie P."/>
            <person name="Hunt B.G."/>
            <person name="Srinivasan R."/>
        </authorList>
    </citation>
    <scope>NUCLEOTIDE SEQUENCE</scope>
    <source>
        <strain evidence="16">PL_HMW_Pooled</strain>
        <tissue evidence="16">Head</tissue>
    </source>
</reference>
<evidence type="ECO:0000256" key="14">
    <source>
        <dbReference type="RuleBase" id="RU000461"/>
    </source>
</evidence>
<accession>A0AAE1GRA6</accession>
<dbReference type="AlphaFoldDB" id="A0AAE1GRA6"/>
<evidence type="ECO:0000256" key="7">
    <source>
        <dbReference type="ARBA" id="ARBA00022824"/>
    </source>
</evidence>
<dbReference type="Pfam" id="PF00067">
    <property type="entry name" value="p450"/>
    <property type="match status" value="2"/>
</dbReference>
<dbReference type="InterPro" id="IPR001128">
    <property type="entry name" value="Cyt_P450"/>
</dbReference>
<dbReference type="PRINTS" id="PR00463">
    <property type="entry name" value="EP450I"/>
</dbReference>
<dbReference type="Gene3D" id="1.10.630.10">
    <property type="entry name" value="Cytochrome P450"/>
    <property type="match status" value="1"/>
</dbReference>
<evidence type="ECO:0000256" key="1">
    <source>
        <dbReference type="ARBA" id="ARBA00001971"/>
    </source>
</evidence>
<evidence type="ECO:0000256" key="15">
    <source>
        <dbReference type="SAM" id="MobiDB-lite"/>
    </source>
</evidence>
<evidence type="ECO:0000256" key="2">
    <source>
        <dbReference type="ARBA" id="ARBA00004174"/>
    </source>
</evidence>
<name>A0AAE1GRA6_9NEOP</name>
<organism evidence="16 17">
    <name type="scientific">Frankliniella fusca</name>
    <dbReference type="NCBI Taxonomy" id="407009"/>
    <lineage>
        <taxon>Eukaryota</taxon>
        <taxon>Metazoa</taxon>
        <taxon>Ecdysozoa</taxon>
        <taxon>Arthropoda</taxon>
        <taxon>Hexapoda</taxon>
        <taxon>Insecta</taxon>
        <taxon>Pterygota</taxon>
        <taxon>Neoptera</taxon>
        <taxon>Paraneoptera</taxon>
        <taxon>Thysanoptera</taxon>
        <taxon>Terebrantia</taxon>
        <taxon>Thripoidea</taxon>
        <taxon>Thripidae</taxon>
        <taxon>Frankliniella</taxon>
    </lineage>
</organism>
<evidence type="ECO:0000256" key="11">
    <source>
        <dbReference type="ARBA" id="ARBA00023033"/>
    </source>
</evidence>
<dbReference type="PRINTS" id="PR00385">
    <property type="entry name" value="P450"/>
</dbReference>
<evidence type="ECO:0000256" key="6">
    <source>
        <dbReference type="ARBA" id="ARBA00022723"/>
    </source>
</evidence>
<evidence type="ECO:0000256" key="13">
    <source>
        <dbReference type="PIRSR" id="PIRSR602401-1"/>
    </source>
</evidence>
<keyword evidence="9 14" id="KW-0560">Oxidoreductase</keyword>
<dbReference type="GO" id="GO:0020037">
    <property type="term" value="F:heme binding"/>
    <property type="evidence" value="ECO:0007669"/>
    <property type="project" value="InterPro"/>
</dbReference>
<sequence length="578" mass="65979">MGLLALVLWAALLAPVLLHLLWALRNRRLLQLANTIPGPQFLPIIGNFFNILAQDFDFIKMVYAYRERYGHIYRIWFGPKCYIGLSQAKDVETIMSSQKFIHKSRDYAHLHPWLGTGLLTSTGSKWFHRRRIITPTFHFRILDRFMDSFNRNSNLMVENMAKEDGRPAFDVHHYISLCTLDIICECAMGTEVNAQVNATKEIESPYVKAVNSMCWLVYYRGIRPWLLIDFIFSRTSQGRLFNSNLKTLHAMSKNVIKKRKMEYLEDRERAAREVTEGGSDGSSAAAEDGVSSRRARAVPAPRVARTESEVLEAKVDAATGTGLGPDEDNVYGRKKRSAFLDHLLELAESENLSDEDIREEVDTIMFEGHDTTAAALSFAAFSLATNQHVQDKLFDEMQHIFGDSDRDATYQDLADMKYLERVIKETLRLYPSVPLFWRDVREEVTLGSQYPPSGYKVPAGSTVCCNMYMLGRNPDAFEDPELFDPDRFLPERWHGKHPFDYTPFSAGPRNCVGQKFAMLEMKVTLSKLVRNFRLLPPPQRFSLDLAVEVVLKSRSGVMLRVEKRPTRPAPAKPSRTSA</sequence>
<proteinExistence type="inferred from homology"/>
<dbReference type="EMBL" id="JAHWGI010000011">
    <property type="protein sequence ID" value="KAK3907468.1"/>
    <property type="molecule type" value="Genomic_DNA"/>
</dbReference>